<proteinExistence type="predicted"/>
<feature type="region of interest" description="Disordered" evidence="1">
    <location>
        <begin position="1"/>
        <end position="35"/>
    </location>
</feature>
<dbReference type="Proteomes" id="UP000531216">
    <property type="component" value="Unassembled WGS sequence"/>
</dbReference>
<evidence type="ECO:0000313" key="3">
    <source>
        <dbReference type="EMBL" id="MBB3938004.1"/>
    </source>
</evidence>
<evidence type="ECO:0000313" key="4">
    <source>
        <dbReference type="Proteomes" id="UP000531216"/>
    </source>
</evidence>
<sequence>MANLTLTKPADRTGDAGPGVHPHQHLDAPPLDGSAAAQASGDIRRIAIYDPHAVFGLVEELEHLAGRVIEPNVFFTPRFLAPAMPRLDERRVRLMVARDEDERRSRLRFLMPFSVERLQRPSRRSVVRAWTHPFGPLGALPLDRDDPAGTARSLFDALEAAEHGLPPILVLPDLPVDGELARTLMAAAHQAGLSFAWADRTQRACLRPATAGDPSTYLRRALGSSGHRDHRRRLRQLSAVGPVTFECASTPDGVRAALEDFLHLEASGWKGQHRSALLLDRHRAAFAREAVNGLAERGEARVFTLRVGAVAAASLVVLKSRDRAFAWKTAYNEELKRFGPGAIVAALATETLVADPDVTLIDSCTVPDHRIMNRLWRDRLSLGTLVIGVGSVRSDAIADAVAAVEATRWRLNRRRIWRERIARLLPFKD</sequence>
<dbReference type="Pfam" id="PF13480">
    <property type="entry name" value="Acetyltransf_6"/>
    <property type="match status" value="1"/>
</dbReference>
<dbReference type="EMBL" id="JACIDO010000015">
    <property type="protein sequence ID" value="MBB3938004.1"/>
    <property type="molecule type" value="Genomic_DNA"/>
</dbReference>
<feature type="domain" description="BioF2-like acetyltransferase" evidence="2">
    <location>
        <begin position="227"/>
        <end position="362"/>
    </location>
</feature>
<dbReference type="SUPFAM" id="SSF55729">
    <property type="entry name" value="Acyl-CoA N-acyltransferases (Nat)"/>
    <property type="match status" value="1"/>
</dbReference>
<keyword evidence="4" id="KW-1185">Reference proteome</keyword>
<dbReference type="OrthoDB" id="213519at2"/>
<name>A0A7W6BXP6_9HYPH</name>
<organism evidence="3 4">
    <name type="scientific">Aureimonas phyllosphaerae</name>
    <dbReference type="NCBI Taxonomy" id="1166078"/>
    <lineage>
        <taxon>Bacteria</taxon>
        <taxon>Pseudomonadati</taxon>
        <taxon>Pseudomonadota</taxon>
        <taxon>Alphaproteobacteria</taxon>
        <taxon>Hyphomicrobiales</taxon>
        <taxon>Aurantimonadaceae</taxon>
        <taxon>Aureimonas</taxon>
    </lineage>
</organism>
<comment type="caution">
    <text evidence="3">The sequence shown here is derived from an EMBL/GenBank/DDBJ whole genome shotgun (WGS) entry which is preliminary data.</text>
</comment>
<dbReference type="RefSeq" id="WP_139224708.1">
    <property type="nucleotide sequence ID" value="NZ_FOOA01000024.1"/>
</dbReference>
<dbReference type="InterPro" id="IPR016181">
    <property type="entry name" value="Acyl_CoA_acyltransferase"/>
</dbReference>
<dbReference type="InterPro" id="IPR038740">
    <property type="entry name" value="BioF2-like_GNAT_dom"/>
</dbReference>
<accession>A0A7W6BXP6</accession>
<evidence type="ECO:0000256" key="1">
    <source>
        <dbReference type="SAM" id="MobiDB-lite"/>
    </source>
</evidence>
<dbReference type="AlphaFoldDB" id="A0A7W6BXP6"/>
<gene>
    <name evidence="3" type="ORF">GGR05_004174</name>
</gene>
<evidence type="ECO:0000259" key="2">
    <source>
        <dbReference type="Pfam" id="PF13480"/>
    </source>
</evidence>
<protein>
    <recommendedName>
        <fullName evidence="2">BioF2-like acetyltransferase domain-containing protein</fullName>
    </recommendedName>
</protein>
<reference evidence="3 4" key="1">
    <citation type="submission" date="2020-08" db="EMBL/GenBank/DDBJ databases">
        <title>Genomic Encyclopedia of Type Strains, Phase IV (KMG-IV): sequencing the most valuable type-strain genomes for metagenomic binning, comparative biology and taxonomic classification.</title>
        <authorList>
            <person name="Goeker M."/>
        </authorList>
    </citation>
    <scope>NUCLEOTIDE SEQUENCE [LARGE SCALE GENOMIC DNA]</scope>
    <source>
        <strain evidence="3 4">DSM 25024</strain>
    </source>
</reference>